<dbReference type="Pfam" id="PF00047">
    <property type="entry name" value="ig"/>
    <property type="match status" value="1"/>
</dbReference>
<dbReference type="EMBL" id="CADCXV010000727">
    <property type="protein sequence ID" value="CAB0033848.1"/>
    <property type="molecule type" value="Genomic_DNA"/>
</dbReference>
<organism evidence="4 5">
    <name type="scientific">Trichogramma brassicae</name>
    <dbReference type="NCBI Taxonomy" id="86971"/>
    <lineage>
        <taxon>Eukaryota</taxon>
        <taxon>Metazoa</taxon>
        <taxon>Ecdysozoa</taxon>
        <taxon>Arthropoda</taxon>
        <taxon>Hexapoda</taxon>
        <taxon>Insecta</taxon>
        <taxon>Pterygota</taxon>
        <taxon>Neoptera</taxon>
        <taxon>Endopterygota</taxon>
        <taxon>Hymenoptera</taxon>
        <taxon>Apocrita</taxon>
        <taxon>Proctotrupomorpha</taxon>
        <taxon>Chalcidoidea</taxon>
        <taxon>Trichogrammatidae</taxon>
        <taxon>Trichogramma</taxon>
    </lineage>
</organism>
<keyword evidence="5" id="KW-1185">Reference proteome</keyword>
<feature type="transmembrane region" description="Helical" evidence="2">
    <location>
        <begin position="501"/>
        <end position="521"/>
    </location>
</feature>
<keyword evidence="2" id="KW-1133">Transmembrane helix</keyword>
<feature type="domain" description="Ig-like" evidence="3">
    <location>
        <begin position="190"/>
        <end position="271"/>
    </location>
</feature>
<dbReference type="SUPFAM" id="SSF48726">
    <property type="entry name" value="Immunoglobulin"/>
    <property type="match status" value="2"/>
</dbReference>
<dbReference type="InterPro" id="IPR036179">
    <property type="entry name" value="Ig-like_dom_sf"/>
</dbReference>
<protein>
    <recommendedName>
        <fullName evidence="3">Ig-like domain-containing protein</fullName>
    </recommendedName>
</protein>
<dbReference type="InterPro" id="IPR003598">
    <property type="entry name" value="Ig_sub2"/>
</dbReference>
<evidence type="ECO:0000313" key="5">
    <source>
        <dbReference type="Proteomes" id="UP000479190"/>
    </source>
</evidence>
<dbReference type="InterPro" id="IPR007110">
    <property type="entry name" value="Ig-like_dom"/>
</dbReference>
<dbReference type="OrthoDB" id="10006996at2759"/>
<gene>
    <name evidence="4" type="ORF">TBRA_LOCUS5746</name>
</gene>
<dbReference type="AlphaFoldDB" id="A0A6H5I9H9"/>
<reference evidence="4 5" key="1">
    <citation type="submission" date="2020-02" db="EMBL/GenBank/DDBJ databases">
        <authorList>
            <person name="Ferguson B K."/>
        </authorList>
    </citation>
    <scope>NUCLEOTIDE SEQUENCE [LARGE SCALE GENOMIC DNA]</scope>
</reference>
<keyword evidence="2" id="KW-0472">Membrane</keyword>
<dbReference type="SMART" id="SM00409">
    <property type="entry name" value="IG"/>
    <property type="match status" value="2"/>
</dbReference>
<feature type="region of interest" description="Disordered" evidence="1">
    <location>
        <begin position="531"/>
        <end position="562"/>
    </location>
</feature>
<dbReference type="PANTHER" id="PTHR23278">
    <property type="entry name" value="SIDESTEP PROTEIN"/>
    <property type="match status" value="1"/>
</dbReference>
<dbReference type="Gene3D" id="2.60.40.10">
    <property type="entry name" value="Immunoglobulins"/>
    <property type="match status" value="3"/>
</dbReference>
<sequence length="757" mass="82870">EEKSTINTENRTISRVEFEPGVDDDGKSVTCRAENPNVTGLFLETSWRIDVVYAPIVSLRLGSTLNAEDIKEGDDVYFECQIKANPPWSKLTWIHNLRRRTARGENLPTSQFFLLLEFQLGDDHTNGNAVVALVPHGAPPARTSRIIWSNQSLVLQSVTRNSAGLYVCAATNSIQETKSEPLEFRVKYAPVCKEDRIVVVGASRGESLKIACRVEADPPILSFRWKFNNSGETLEVSTKRFSVEPSKGLSVLTYVPNTELDYGTLSCWAENVVGIQAKPCLFQLVAAGKPFPVRNCSLANQTYTSVEVKCYPGYDGGLPQEFILEVYHGDLDSLVRLRPLYNVTAKNEPFFVLSGLQASVDAGVHVAVYAINAKGRSESVVLGEVTFRDAEKRTARRVRVHCASTYFDIFFDRITFFHEPINRPAVVHLISSWLGNSYPNLSSLHPIIVSHEVNRIKLRNNYLYPSQASSGSASGSYTMSYAILASAREAPYDAGMGLSPLLGVLIGALITLGSIVLALIVRARRERVTADSSDKSAACMTASGSSSQATMRHEKSAAAAAAELSDFPSHHLHQHNQYQLQHSHQYHNSNNQQYQLQNQLEIQLQQQTMETDPDVIPTNKFEGNLMEVSPPSYPGSIGGNESGYSLVGQWVTPGPTPSIDELCHKFQGRPTELRLPSRSASGSLMGGGAITTTTTSTTSSHHHQLIMQKLQAAPNATSLTNVSNSAGGPCVVVAGECLDGEAIKRRLMANRLPESCV</sequence>
<dbReference type="InterPro" id="IPR003961">
    <property type="entry name" value="FN3_dom"/>
</dbReference>
<keyword evidence="2" id="KW-0812">Transmembrane</keyword>
<dbReference type="SMART" id="SM00408">
    <property type="entry name" value="IGc2"/>
    <property type="match status" value="2"/>
</dbReference>
<proteinExistence type="predicted"/>
<evidence type="ECO:0000256" key="1">
    <source>
        <dbReference type="SAM" id="MobiDB-lite"/>
    </source>
</evidence>
<accession>A0A6H5I9H9</accession>
<dbReference type="Proteomes" id="UP000479190">
    <property type="component" value="Unassembled WGS sequence"/>
</dbReference>
<dbReference type="PANTHER" id="PTHR23278:SF31">
    <property type="entry name" value="SIDESTEP II, ISOFORM A"/>
    <property type="match status" value="1"/>
</dbReference>
<evidence type="ECO:0000256" key="2">
    <source>
        <dbReference type="SAM" id="Phobius"/>
    </source>
</evidence>
<feature type="non-terminal residue" evidence="4">
    <location>
        <position position="1"/>
    </location>
</feature>
<feature type="domain" description="Ig-like" evidence="3">
    <location>
        <begin position="55"/>
        <end position="179"/>
    </location>
</feature>
<dbReference type="InterPro" id="IPR013151">
    <property type="entry name" value="Immunoglobulin_dom"/>
</dbReference>
<dbReference type="InterPro" id="IPR003599">
    <property type="entry name" value="Ig_sub"/>
</dbReference>
<evidence type="ECO:0000313" key="4">
    <source>
        <dbReference type="EMBL" id="CAB0033848.1"/>
    </source>
</evidence>
<name>A0A6H5I9H9_9HYME</name>
<evidence type="ECO:0000259" key="3">
    <source>
        <dbReference type="PROSITE" id="PS50835"/>
    </source>
</evidence>
<dbReference type="CDD" id="cd00063">
    <property type="entry name" value="FN3"/>
    <property type="match status" value="1"/>
</dbReference>
<dbReference type="InterPro" id="IPR013783">
    <property type="entry name" value="Ig-like_fold"/>
</dbReference>
<dbReference type="PROSITE" id="PS50835">
    <property type="entry name" value="IG_LIKE"/>
    <property type="match status" value="2"/>
</dbReference>